<evidence type="ECO:0000256" key="1">
    <source>
        <dbReference type="SAM" id="SignalP"/>
    </source>
</evidence>
<dbReference type="Proteomes" id="UP000193834">
    <property type="component" value="Unassembled WGS sequence"/>
</dbReference>
<dbReference type="AlphaFoldDB" id="A0A1X7LGX3"/>
<name>A0A1X7LGX3_9BACL</name>
<keyword evidence="1" id="KW-0732">Signal</keyword>
<evidence type="ECO:0000313" key="3">
    <source>
        <dbReference type="Proteomes" id="UP000193834"/>
    </source>
</evidence>
<feature type="chain" id="PRO_5038640732" description="Peptidase propeptide and YPEB domain-containing protein" evidence="1">
    <location>
        <begin position="26"/>
        <end position="439"/>
    </location>
</feature>
<feature type="signal peptide" evidence="1">
    <location>
        <begin position="1"/>
        <end position="25"/>
    </location>
</feature>
<evidence type="ECO:0008006" key="4">
    <source>
        <dbReference type="Google" id="ProtNLM"/>
    </source>
</evidence>
<reference evidence="2 3" key="1">
    <citation type="submission" date="2017-04" db="EMBL/GenBank/DDBJ databases">
        <authorList>
            <person name="Afonso C.L."/>
            <person name="Miller P.J."/>
            <person name="Scott M.A."/>
            <person name="Spackman E."/>
            <person name="Goraichik I."/>
            <person name="Dimitrov K.M."/>
            <person name="Suarez D.L."/>
            <person name="Swayne D.E."/>
        </authorList>
    </citation>
    <scope>NUCLEOTIDE SEQUENCE [LARGE SCALE GENOMIC DNA]</scope>
    <source>
        <strain evidence="2 3">11</strain>
    </source>
</reference>
<dbReference type="RefSeq" id="WP_085496201.1">
    <property type="nucleotide sequence ID" value="NZ_FXAZ01000005.1"/>
</dbReference>
<gene>
    <name evidence="2" type="ORF">SAMN06295960_3446</name>
</gene>
<protein>
    <recommendedName>
        <fullName evidence="4">Peptidase propeptide and YPEB domain-containing protein</fullName>
    </recommendedName>
</protein>
<organism evidence="2 3">
    <name type="scientific">Paenibacillus aquistagni</name>
    <dbReference type="NCBI Taxonomy" id="1852522"/>
    <lineage>
        <taxon>Bacteria</taxon>
        <taxon>Bacillati</taxon>
        <taxon>Bacillota</taxon>
        <taxon>Bacilli</taxon>
        <taxon>Bacillales</taxon>
        <taxon>Paenibacillaceae</taxon>
        <taxon>Paenibacillus</taxon>
    </lineage>
</organism>
<proteinExistence type="predicted"/>
<dbReference type="STRING" id="1852522.SAMN06295960_3446"/>
<dbReference type="OrthoDB" id="2475185at2"/>
<evidence type="ECO:0000313" key="2">
    <source>
        <dbReference type="EMBL" id="SMG53111.1"/>
    </source>
</evidence>
<keyword evidence="3" id="KW-1185">Reference proteome</keyword>
<sequence length="439" mass="48615">MKRSNWWTQALRTTALAATASLACAGISYFLIDTLPRITVQSSAHGESSSIAIVQPAKAYPSYRDYAGCTAQMPSKDIMQAINVDKPHRTPPTPSCQPDGQKKASIAAAAMNRPGAYSTARTDGNHKEELQHAIQQAILALSEHEPYTSWINATTDIMPLGPGTHGWLIRMLDADGQALGYLIMHANEQGQYKLTEYGAGKELPYDLAALTQSLQNKGYHPLQVQLEAIYPSTLLALWKVSSDGAVFYLDAFTGEEIPYEEKEIHLVKDKPGARLPLTLSSQTIEAPIQTRMRALTSPDGVIANSQPMAATAAEIGNWFDVYENLQWMTLKHQLDKNAAEDKLNHWNPTSSMRLIYVHSLMKDAVRIPYVLQGRQIWQLNSRIAKNAQASSSFMANQEEESKQAAYFGLAHEANADILRWIMQDDLLQQGDIVPYSVSK</sequence>
<dbReference type="PROSITE" id="PS51257">
    <property type="entry name" value="PROKAR_LIPOPROTEIN"/>
    <property type="match status" value="1"/>
</dbReference>
<dbReference type="EMBL" id="FXAZ01000005">
    <property type="protein sequence ID" value="SMG53111.1"/>
    <property type="molecule type" value="Genomic_DNA"/>
</dbReference>
<accession>A0A1X7LGX3</accession>